<dbReference type="Gene3D" id="1.20.1250.20">
    <property type="entry name" value="MFS general substrate transporter like domains"/>
    <property type="match status" value="2"/>
</dbReference>
<comment type="subcellular location">
    <subcellularLocation>
        <location evidence="1">Endomembrane system</location>
        <topology evidence="1">Multi-pass membrane protein</topology>
    </subcellularLocation>
</comment>
<feature type="transmembrane region" description="Helical" evidence="8">
    <location>
        <begin position="144"/>
        <end position="168"/>
    </location>
</feature>
<feature type="region of interest" description="Disordered" evidence="7">
    <location>
        <begin position="367"/>
        <end position="414"/>
    </location>
</feature>
<feature type="transmembrane region" description="Helical" evidence="8">
    <location>
        <begin position="238"/>
        <end position="257"/>
    </location>
</feature>
<feature type="transmembrane region" description="Helical" evidence="8">
    <location>
        <begin position="561"/>
        <end position="579"/>
    </location>
</feature>
<evidence type="ECO:0000313" key="10">
    <source>
        <dbReference type="Proteomes" id="UP000383932"/>
    </source>
</evidence>
<evidence type="ECO:0000256" key="1">
    <source>
        <dbReference type="ARBA" id="ARBA00004127"/>
    </source>
</evidence>
<dbReference type="OrthoDB" id="413079at2759"/>
<keyword evidence="10" id="KW-1185">Reference proteome</keyword>
<comment type="caution">
    <text evidence="9">The sequence shown here is derived from an EMBL/GenBank/DDBJ whole genome shotgun (WGS) entry which is preliminary data.</text>
</comment>
<dbReference type="SUPFAM" id="SSF103473">
    <property type="entry name" value="MFS general substrate transporter"/>
    <property type="match status" value="1"/>
</dbReference>
<feature type="transmembrane region" description="Helical" evidence="8">
    <location>
        <begin position="591"/>
        <end position="610"/>
    </location>
</feature>
<feature type="transmembrane region" description="Helical" evidence="8">
    <location>
        <begin position="502"/>
        <end position="519"/>
    </location>
</feature>
<dbReference type="AlphaFoldDB" id="A0A5N5QR57"/>
<sequence length="616" mass="66723">MSSQTQESQPNTSVSLAVAPTGLRERRPSAHALPHAQNVLGMRGITAVPENTVLDIEDIDPIKEEPKDFTATPNIPTLSQLPSLYIDKQSASISGYTPGTLTPGYSAANTPGTNAREAYFEDSFVSSTPALDREADPPRLKRRLALSFFGFFCAGWSDGITGTVLPRFEETYNVSYLTVSLLFVALTVGFIIGTVIIEPLFNTLGRFSLAARHRRYFPVFPSNVSRVETGVSVSQGRCGVLFIGGLCQVIYFSIAAFRGPFPAMIIGFGFAGVGISLLSGQYNAYVAALKSAGRYLGVGAFASPLVGQTLLARGWEWPRFFIISVCLGITNTLLIAYTFHTTKGEFQEEKAKAIELFRQEQETFELEDRTVDVSEEGSPSRGRQHSRSRAGAKSGKDSHNRMLSTVPKLDHSDEDNTGPANCVDFCHLLMHVYWGAYFREISFSASLPSSQSETTNGGWIVTFLLKERNANPNTVGFWGGLALGRLCLGQASPYIGLKREKHLVHVYIGIALLMTVLVWKVPSFVGNAFCTAIVGFVLGPIFPTSLSLATKLLPTEIHMTALATMSSFASIGSALYPFVTGALANAKGVAVLQPMMLGILSVMAGLWCLFPTRSIA</sequence>
<dbReference type="PANTHER" id="PTHR23514">
    <property type="entry name" value="BYPASS OF STOP CODON PROTEIN 6"/>
    <property type="match status" value="1"/>
</dbReference>
<evidence type="ECO:0000256" key="2">
    <source>
        <dbReference type="ARBA" id="ARBA00008335"/>
    </source>
</evidence>
<keyword evidence="6 8" id="KW-0472">Membrane</keyword>
<feature type="transmembrane region" description="Helical" evidence="8">
    <location>
        <begin position="174"/>
        <end position="197"/>
    </location>
</feature>
<dbReference type="InterPro" id="IPR036259">
    <property type="entry name" value="MFS_trans_sf"/>
</dbReference>
<evidence type="ECO:0000256" key="6">
    <source>
        <dbReference type="ARBA" id="ARBA00023136"/>
    </source>
</evidence>
<feature type="transmembrane region" description="Helical" evidence="8">
    <location>
        <begin position="525"/>
        <end position="549"/>
    </location>
</feature>
<evidence type="ECO:0000256" key="8">
    <source>
        <dbReference type="SAM" id="Phobius"/>
    </source>
</evidence>
<protein>
    <submittedName>
        <fullName evidence="9">MFS transporter</fullName>
    </submittedName>
</protein>
<feature type="transmembrane region" description="Helical" evidence="8">
    <location>
        <begin position="263"/>
        <end position="280"/>
    </location>
</feature>
<keyword evidence="5 8" id="KW-1133">Transmembrane helix</keyword>
<reference evidence="9 10" key="1">
    <citation type="journal article" date="2019" name="Fungal Biol. Biotechnol.">
        <title>Draft genome sequence of fastidious pathogen Ceratobasidium theobromae, which causes vascular-streak dieback in Theobroma cacao.</title>
        <authorList>
            <person name="Ali S.S."/>
            <person name="Asman A."/>
            <person name="Shao J."/>
            <person name="Firmansyah A.P."/>
            <person name="Susilo A.W."/>
            <person name="Rosmana A."/>
            <person name="McMahon P."/>
            <person name="Junaid M."/>
            <person name="Guest D."/>
            <person name="Kheng T.Y."/>
            <person name="Meinhardt L.W."/>
            <person name="Bailey B.A."/>
        </authorList>
    </citation>
    <scope>NUCLEOTIDE SEQUENCE [LARGE SCALE GENOMIC DNA]</scope>
    <source>
        <strain evidence="9 10">CT2</strain>
    </source>
</reference>
<proteinExistence type="inferred from homology"/>
<evidence type="ECO:0000256" key="4">
    <source>
        <dbReference type="ARBA" id="ARBA00022692"/>
    </source>
</evidence>
<feature type="transmembrane region" description="Helical" evidence="8">
    <location>
        <begin position="317"/>
        <end position="339"/>
    </location>
</feature>
<dbReference type="InterPro" id="IPR051788">
    <property type="entry name" value="MFS_Transporter"/>
</dbReference>
<comment type="similarity">
    <text evidence="2">Belongs to the major facilitator superfamily.</text>
</comment>
<dbReference type="GO" id="GO:0016020">
    <property type="term" value="C:membrane"/>
    <property type="evidence" value="ECO:0007669"/>
    <property type="project" value="TreeGrafter"/>
</dbReference>
<dbReference type="PANTHER" id="PTHR23514:SF3">
    <property type="entry name" value="BYPASS OF STOP CODON PROTEIN 6"/>
    <property type="match status" value="1"/>
</dbReference>
<dbReference type="EMBL" id="SSOP01000025">
    <property type="protein sequence ID" value="KAB5594108.1"/>
    <property type="molecule type" value="Genomic_DNA"/>
</dbReference>
<dbReference type="Proteomes" id="UP000383932">
    <property type="component" value="Unassembled WGS sequence"/>
</dbReference>
<gene>
    <name evidence="9" type="ORF">CTheo_2445</name>
</gene>
<evidence type="ECO:0000313" key="9">
    <source>
        <dbReference type="EMBL" id="KAB5594108.1"/>
    </source>
</evidence>
<feature type="transmembrane region" description="Helical" evidence="8">
    <location>
        <begin position="292"/>
        <end position="311"/>
    </location>
</feature>
<organism evidence="9 10">
    <name type="scientific">Ceratobasidium theobromae</name>
    <dbReference type="NCBI Taxonomy" id="1582974"/>
    <lineage>
        <taxon>Eukaryota</taxon>
        <taxon>Fungi</taxon>
        <taxon>Dikarya</taxon>
        <taxon>Basidiomycota</taxon>
        <taxon>Agaricomycotina</taxon>
        <taxon>Agaricomycetes</taxon>
        <taxon>Cantharellales</taxon>
        <taxon>Ceratobasidiaceae</taxon>
        <taxon>Ceratobasidium</taxon>
    </lineage>
</organism>
<evidence type="ECO:0000256" key="3">
    <source>
        <dbReference type="ARBA" id="ARBA00022448"/>
    </source>
</evidence>
<dbReference type="FunFam" id="1.20.1250.20:FF:000286">
    <property type="entry name" value="MFS efflux transporter"/>
    <property type="match status" value="1"/>
</dbReference>
<dbReference type="GO" id="GO:0012505">
    <property type="term" value="C:endomembrane system"/>
    <property type="evidence" value="ECO:0007669"/>
    <property type="project" value="UniProtKB-SubCell"/>
</dbReference>
<evidence type="ECO:0000256" key="7">
    <source>
        <dbReference type="SAM" id="MobiDB-lite"/>
    </source>
</evidence>
<evidence type="ECO:0000256" key="5">
    <source>
        <dbReference type="ARBA" id="ARBA00022989"/>
    </source>
</evidence>
<keyword evidence="3" id="KW-0813">Transport</keyword>
<keyword evidence="4 8" id="KW-0812">Transmembrane</keyword>
<name>A0A5N5QR57_9AGAM</name>
<accession>A0A5N5QR57</accession>